<dbReference type="SUPFAM" id="SSF51735">
    <property type="entry name" value="NAD(P)-binding Rossmann-fold domains"/>
    <property type="match status" value="1"/>
</dbReference>
<keyword evidence="5" id="KW-0326">Glycosidase</keyword>
<comment type="cofactor">
    <cofactor evidence="1">
        <name>NAD(+)</name>
        <dbReference type="ChEBI" id="CHEBI:57540"/>
    </cofactor>
</comment>
<protein>
    <submittedName>
        <fullName evidence="9">Gfo/Idh/MocA family oxidoreductase</fullName>
    </submittedName>
</protein>
<dbReference type="InterPro" id="IPR050463">
    <property type="entry name" value="Gfo/Idh/MocA_oxidrdct_glycsds"/>
</dbReference>
<evidence type="ECO:0000313" key="9">
    <source>
        <dbReference type="EMBL" id="MQN79456.1"/>
    </source>
</evidence>
<comment type="caution">
    <text evidence="9">The sequence shown here is derived from an EMBL/GenBank/DDBJ whole genome shotgun (WGS) entry which is preliminary data.</text>
</comment>
<evidence type="ECO:0000259" key="7">
    <source>
        <dbReference type="Pfam" id="PF01408"/>
    </source>
</evidence>
<evidence type="ECO:0000256" key="1">
    <source>
        <dbReference type="ARBA" id="ARBA00001911"/>
    </source>
</evidence>
<dbReference type="Pfam" id="PF21252">
    <property type="entry name" value="Glyco_hydro_109_C"/>
    <property type="match status" value="1"/>
</dbReference>
<reference evidence="9 10" key="1">
    <citation type="submission" date="2019-09" db="EMBL/GenBank/DDBJ databases">
        <title>Distinct polysaccharide growth profiles of human intestinal Prevotella copri isolates.</title>
        <authorList>
            <person name="Fehlner-Peach H."/>
            <person name="Magnabosco C."/>
            <person name="Raghavan V."/>
            <person name="Scher J.U."/>
            <person name="Tett A."/>
            <person name="Cox L.M."/>
            <person name="Gottsegen C."/>
            <person name="Watters A."/>
            <person name="Wiltshire- Gordon J.D."/>
            <person name="Segata N."/>
            <person name="Bonneau R."/>
            <person name="Littman D.R."/>
        </authorList>
    </citation>
    <scope>NUCLEOTIDE SEQUENCE [LARGE SCALE GENOMIC DNA]</scope>
    <source>
        <strain evidence="10">iA622</strain>
    </source>
</reference>
<dbReference type="RefSeq" id="WP_153121782.1">
    <property type="nucleotide sequence ID" value="NZ_VZCB01000005.1"/>
</dbReference>
<proteinExistence type="inferred from homology"/>
<evidence type="ECO:0000256" key="2">
    <source>
        <dbReference type="ARBA" id="ARBA00009329"/>
    </source>
</evidence>
<feature type="domain" description="Glycosyl hydrolase 109 C-terminal" evidence="8">
    <location>
        <begin position="197"/>
        <end position="353"/>
    </location>
</feature>
<comment type="similarity">
    <text evidence="2">Belongs to the Gfo/Idh/MocA family. Glycosyl hydrolase 109 subfamily.</text>
</comment>
<dbReference type="PANTHER" id="PTHR43818:SF1">
    <property type="entry name" value="GLYCOSYL HYDROLASE FAMILY 109 PROTEIN"/>
    <property type="match status" value="1"/>
</dbReference>
<sequence>MKIKSFLIASLAAFSLTAGAQSLSPSTKWHWDKGTIVVDTPERPAGQENVLGLKAPKLQTVRVGFVGLGMRGPWAVMRFCHIPGVEIVALCDYEEARAEKSQEYLRKEGLKPADIYSGAKGYEELCKRKDIDLVYIAADWNHHFPVAKMAMENGKHTAIEVPSAMNLEQCWSLIDLSEKTRQHCFILENCCYDYYEMNALAMAQDGVFGNIIRAEGAYIHCLEDFWNAYWQDPNDNDKDNLHWRMKYNMENRGDVYPTHGLGPVAQCLNIHRGDRFTTLVAMDTESFVGKDWVSKKSGKECKEFRNGDHTTTLMRTAKGKVVEIQHNVMTPQPYNRLFKLTGTKGYATKYPTEEFALSGDALKGTGAPQMDNLNAHGFMNKEQKEALVKKYYHPILKKYGELGRQMGHGGMDFIMDSRLVYCLQNGLPLDMDVYDLAEWCSLAELGAISMDNNCAPVAFPDFTRGFWNKVQGYKHQYASPEDEAATEAAAAAYTKAQKAATAKYNLWKLYDAVAAAKKANNVKAVKSATAKYKKAVVAAKKAMVAKK</sequence>
<dbReference type="EMBL" id="VZCB01000005">
    <property type="protein sequence ID" value="MQN79456.1"/>
    <property type="molecule type" value="Genomic_DNA"/>
</dbReference>
<keyword evidence="4" id="KW-0520">NAD</keyword>
<dbReference type="InterPro" id="IPR036291">
    <property type="entry name" value="NAD(P)-bd_dom_sf"/>
</dbReference>
<evidence type="ECO:0000256" key="4">
    <source>
        <dbReference type="ARBA" id="ARBA00023027"/>
    </source>
</evidence>
<evidence type="ECO:0000256" key="3">
    <source>
        <dbReference type="ARBA" id="ARBA00022801"/>
    </source>
</evidence>
<organism evidence="9 10">
    <name type="scientific">Segatella copri</name>
    <dbReference type="NCBI Taxonomy" id="165179"/>
    <lineage>
        <taxon>Bacteria</taxon>
        <taxon>Pseudomonadati</taxon>
        <taxon>Bacteroidota</taxon>
        <taxon>Bacteroidia</taxon>
        <taxon>Bacteroidales</taxon>
        <taxon>Prevotellaceae</taxon>
        <taxon>Segatella</taxon>
    </lineage>
</organism>
<dbReference type="PANTHER" id="PTHR43818">
    <property type="entry name" value="BCDNA.GH03377"/>
    <property type="match status" value="1"/>
</dbReference>
<feature type="domain" description="Gfo/Idh/MocA-like oxidoreductase N-terminal" evidence="7">
    <location>
        <begin position="61"/>
        <end position="184"/>
    </location>
</feature>
<dbReference type="AlphaFoldDB" id="A0A6G1TWC6"/>
<dbReference type="InterPro" id="IPR000683">
    <property type="entry name" value="Gfo/Idh/MocA-like_OxRdtase_N"/>
</dbReference>
<dbReference type="Gene3D" id="3.30.360.10">
    <property type="entry name" value="Dihydrodipicolinate Reductase, domain 2"/>
    <property type="match status" value="1"/>
</dbReference>
<keyword evidence="3" id="KW-0378">Hydrolase</keyword>
<feature type="signal peptide" evidence="6">
    <location>
        <begin position="1"/>
        <end position="20"/>
    </location>
</feature>
<accession>A0A6G1TWC6</accession>
<evidence type="ECO:0000313" key="10">
    <source>
        <dbReference type="Proteomes" id="UP000480425"/>
    </source>
</evidence>
<keyword evidence="6" id="KW-0732">Signal</keyword>
<feature type="chain" id="PRO_5026268616" evidence="6">
    <location>
        <begin position="21"/>
        <end position="547"/>
    </location>
</feature>
<dbReference type="GO" id="GO:0000166">
    <property type="term" value="F:nucleotide binding"/>
    <property type="evidence" value="ECO:0007669"/>
    <property type="project" value="InterPro"/>
</dbReference>
<name>A0A6G1TWC6_9BACT</name>
<evidence type="ECO:0000256" key="6">
    <source>
        <dbReference type="SAM" id="SignalP"/>
    </source>
</evidence>
<dbReference type="InterPro" id="IPR049303">
    <property type="entry name" value="Glyco_hydro_109_C"/>
</dbReference>
<dbReference type="Gene3D" id="3.40.50.720">
    <property type="entry name" value="NAD(P)-binding Rossmann-like Domain"/>
    <property type="match status" value="1"/>
</dbReference>
<evidence type="ECO:0000256" key="5">
    <source>
        <dbReference type="ARBA" id="ARBA00023295"/>
    </source>
</evidence>
<dbReference type="OrthoDB" id="9771072at2"/>
<dbReference type="Pfam" id="PF01408">
    <property type="entry name" value="GFO_IDH_MocA"/>
    <property type="match status" value="1"/>
</dbReference>
<dbReference type="Proteomes" id="UP000480425">
    <property type="component" value="Unassembled WGS sequence"/>
</dbReference>
<dbReference type="GO" id="GO:0016798">
    <property type="term" value="F:hydrolase activity, acting on glycosyl bonds"/>
    <property type="evidence" value="ECO:0007669"/>
    <property type="project" value="UniProtKB-KW"/>
</dbReference>
<gene>
    <name evidence="9" type="ORF">F7D73_00445</name>
</gene>
<evidence type="ECO:0000259" key="8">
    <source>
        <dbReference type="Pfam" id="PF21252"/>
    </source>
</evidence>